<comment type="caution">
    <text evidence="1">The sequence shown here is derived from an EMBL/GenBank/DDBJ whole genome shotgun (WGS) entry which is preliminary data.</text>
</comment>
<gene>
    <name evidence="1" type="ORF">EHT25_14340</name>
</gene>
<evidence type="ECO:0000313" key="2">
    <source>
        <dbReference type="Proteomes" id="UP000271925"/>
    </source>
</evidence>
<organism evidence="1 2">
    <name type="scientific">Larkinella rosea</name>
    <dbReference type="NCBI Taxonomy" id="2025312"/>
    <lineage>
        <taxon>Bacteria</taxon>
        <taxon>Pseudomonadati</taxon>
        <taxon>Bacteroidota</taxon>
        <taxon>Cytophagia</taxon>
        <taxon>Cytophagales</taxon>
        <taxon>Spirosomataceae</taxon>
        <taxon>Larkinella</taxon>
    </lineage>
</organism>
<dbReference type="Proteomes" id="UP000271925">
    <property type="component" value="Unassembled WGS sequence"/>
</dbReference>
<dbReference type="EMBL" id="RQJO01000008">
    <property type="protein sequence ID" value="RRB04649.1"/>
    <property type="molecule type" value="Genomic_DNA"/>
</dbReference>
<accession>A0A3P1BUR5</accession>
<proteinExistence type="predicted"/>
<dbReference type="RefSeq" id="WP_124875585.1">
    <property type="nucleotide sequence ID" value="NZ_RQJO01000008.1"/>
</dbReference>
<evidence type="ECO:0000313" key="1">
    <source>
        <dbReference type="EMBL" id="RRB04649.1"/>
    </source>
</evidence>
<dbReference type="OrthoDB" id="7942934at2"/>
<reference evidence="1 2" key="1">
    <citation type="submission" date="2018-11" db="EMBL/GenBank/DDBJ databases">
        <authorList>
            <person name="Zhou Z."/>
            <person name="Wang G."/>
        </authorList>
    </citation>
    <scope>NUCLEOTIDE SEQUENCE [LARGE SCALE GENOMIC DNA]</scope>
    <source>
        <strain evidence="1 2">KCTC52004</strain>
    </source>
</reference>
<sequence>MSIAEKILQRINRPDLVRILSEELTPSELNSLLLEVFDRQTDRISPAELLQHYQKNRFVKPADLNVTALQELETRLLRIFETFQFRAVELSPVAPLGSCSVVATADQKKILSALRGTEVLADATNALALHCSDLKKTGQWQPVLPTDPLRFSTIQRHVRTPKVAIPGHTQHFKIAALVSSGRDTGHFQFEKESLAEHIAVMTAVLRDTLRVDALRFKLIQREGTDGGRLPEVVKDHILQLRKDVVMETETSPSRENSYYKGLQYKVMATIRGQEYEIGDGGFVDWTQQLLQNKKERFLITGLGVEMLFRLLS</sequence>
<protein>
    <submittedName>
        <fullName evidence="1">Uncharacterized protein</fullName>
    </submittedName>
</protein>
<keyword evidence="2" id="KW-1185">Reference proteome</keyword>
<name>A0A3P1BUR5_9BACT</name>
<dbReference type="AlphaFoldDB" id="A0A3P1BUR5"/>